<dbReference type="GO" id="GO:0005634">
    <property type="term" value="C:nucleus"/>
    <property type="evidence" value="ECO:0007669"/>
    <property type="project" value="UniProtKB-SubCell"/>
</dbReference>
<dbReference type="OrthoDB" id="424402at2759"/>
<comment type="subcellular location">
    <subcellularLocation>
        <location evidence="1">Nucleus</location>
    </subcellularLocation>
</comment>
<name>A0A163JHT0_ABSGL</name>
<dbReference type="Proteomes" id="UP000078561">
    <property type="component" value="Unassembled WGS sequence"/>
</dbReference>
<accession>A0A163JHT0</accession>
<evidence type="ECO:0000259" key="4">
    <source>
        <dbReference type="Pfam" id="PF01918"/>
    </source>
</evidence>
<sequence length="131" mass="14217">MEQDDNSLATSSIKDNEIRVTSGGNINRLVQIGLDKLKVHPFIVIVAKGKVIQKAISVVEIVKRQMGGALHQYNQLGTVSSKEEWTLAMDNELGSGTLDDSSPIIIVRLSHNAIPDLEGLTTYQAPPAQPE</sequence>
<proteinExistence type="inferred from homology"/>
<dbReference type="InterPro" id="IPR036882">
    <property type="entry name" value="Alba-like_dom_sf"/>
</dbReference>
<dbReference type="Gene3D" id="3.30.110.20">
    <property type="entry name" value="Alba-like domain"/>
    <property type="match status" value="1"/>
</dbReference>
<keyword evidence="3" id="KW-0539">Nucleus</keyword>
<dbReference type="Pfam" id="PF01918">
    <property type="entry name" value="Alba"/>
    <property type="match status" value="1"/>
</dbReference>
<protein>
    <recommendedName>
        <fullName evidence="4">DNA/RNA-binding protein Alba-like domain-containing protein</fullName>
    </recommendedName>
</protein>
<dbReference type="InterPro" id="IPR051958">
    <property type="entry name" value="Alba-like_NAB"/>
</dbReference>
<dbReference type="GO" id="GO:0003676">
    <property type="term" value="F:nucleic acid binding"/>
    <property type="evidence" value="ECO:0007669"/>
    <property type="project" value="InterPro"/>
</dbReference>
<dbReference type="PANTHER" id="PTHR13516">
    <property type="entry name" value="RIBONUCLEASE P SUBUNIT P25"/>
    <property type="match status" value="1"/>
</dbReference>
<evidence type="ECO:0000256" key="1">
    <source>
        <dbReference type="ARBA" id="ARBA00004123"/>
    </source>
</evidence>
<gene>
    <name evidence="5" type="primary">ABSGL_05048.1 scaffold 6272</name>
</gene>
<evidence type="ECO:0000256" key="3">
    <source>
        <dbReference type="ARBA" id="ARBA00023242"/>
    </source>
</evidence>
<dbReference type="STRING" id="4829.A0A163JHT0"/>
<dbReference type="InParanoid" id="A0A163JHT0"/>
<feature type="domain" description="DNA/RNA-binding protein Alba-like" evidence="4">
    <location>
        <begin position="16"/>
        <end position="78"/>
    </location>
</feature>
<evidence type="ECO:0000256" key="2">
    <source>
        <dbReference type="ARBA" id="ARBA00008018"/>
    </source>
</evidence>
<comment type="similarity">
    <text evidence="2">Belongs to the histone-like Alba family.</text>
</comment>
<evidence type="ECO:0000313" key="6">
    <source>
        <dbReference type="Proteomes" id="UP000078561"/>
    </source>
</evidence>
<reference evidence="5" key="1">
    <citation type="submission" date="2016-04" db="EMBL/GenBank/DDBJ databases">
        <authorList>
            <person name="Evans L.H."/>
            <person name="Alamgir A."/>
            <person name="Owens N."/>
            <person name="Weber N.D."/>
            <person name="Virtaneva K."/>
            <person name="Barbian K."/>
            <person name="Babar A."/>
            <person name="Rosenke K."/>
        </authorList>
    </citation>
    <scope>NUCLEOTIDE SEQUENCE [LARGE SCALE GENOMIC DNA]</scope>
    <source>
        <strain evidence="5">CBS 101.48</strain>
    </source>
</reference>
<dbReference type="SUPFAM" id="SSF82704">
    <property type="entry name" value="AlbA-like"/>
    <property type="match status" value="1"/>
</dbReference>
<evidence type="ECO:0000313" key="5">
    <source>
        <dbReference type="EMBL" id="SAL99434.1"/>
    </source>
</evidence>
<dbReference type="EMBL" id="LT552697">
    <property type="protein sequence ID" value="SAL99434.1"/>
    <property type="molecule type" value="Genomic_DNA"/>
</dbReference>
<organism evidence="5">
    <name type="scientific">Absidia glauca</name>
    <name type="common">Pin mould</name>
    <dbReference type="NCBI Taxonomy" id="4829"/>
    <lineage>
        <taxon>Eukaryota</taxon>
        <taxon>Fungi</taxon>
        <taxon>Fungi incertae sedis</taxon>
        <taxon>Mucoromycota</taxon>
        <taxon>Mucoromycotina</taxon>
        <taxon>Mucoromycetes</taxon>
        <taxon>Mucorales</taxon>
        <taxon>Cunninghamellaceae</taxon>
        <taxon>Absidia</taxon>
    </lineage>
</organism>
<keyword evidence="6" id="KW-1185">Reference proteome</keyword>
<dbReference type="InterPro" id="IPR002775">
    <property type="entry name" value="DNA/RNA-bd_Alba-like"/>
</dbReference>
<dbReference type="AlphaFoldDB" id="A0A163JHT0"/>